<gene>
    <name evidence="2" type="ORF">G3I70_30785</name>
</gene>
<accession>A0A6L9QN42</accession>
<proteinExistence type="predicted"/>
<comment type="caution">
    <text evidence="2">The sequence shown here is derived from an EMBL/GenBank/DDBJ whole genome shotgun (WGS) entry which is preliminary data.</text>
</comment>
<dbReference type="AlphaFoldDB" id="A0A6L9QN42"/>
<dbReference type="Proteomes" id="UP000475532">
    <property type="component" value="Unassembled WGS sequence"/>
</dbReference>
<name>A0A6L9QN42_9ACTN</name>
<organism evidence="2 3">
    <name type="scientific">Actinomadura bangladeshensis</name>
    <dbReference type="NCBI Taxonomy" id="453573"/>
    <lineage>
        <taxon>Bacteria</taxon>
        <taxon>Bacillati</taxon>
        <taxon>Actinomycetota</taxon>
        <taxon>Actinomycetes</taxon>
        <taxon>Streptosporangiales</taxon>
        <taxon>Thermomonosporaceae</taxon>
        <taxon>Actinomadura</taxon>
    </lineage>
</organism>
<reference evidence="2 3" key="1">
    <citation type="submission" date="2020-01" db="EMBL/GenBank/DDBJ databases">
        <title>Insect and environment-associated Actinomycetes.</title>
        <authorList>
            <person name="Currrie C."/>
            <person name="Chevrette M."/>
            <person name="Carlson C."/>
            <person name="Stubbendieck R."/>
            <person name="Wendt-Pienkowski E."/>
        </authorList>
    </citation>
    <scope>NUCLEOTIDE SEQUENCE [LARGE SCALE GENOMIC DNA]</scope>
    <source>
        <strain evidence="2 3">SID10258</strain>
    </source>
</reference>
<evidence type="ECO:0000259" key="1">
    <source>
        <dbReference type="Pfam" id="PF15633"/>
    </source>
</evidence>
<evidence type="ECO:0000313" key="3">
    <source>
        <dbReference type="Proteomes" id="UP000475532"/>
    </source>
</evidence>
<dbReference type="Pfam" id="PF15633">
    <property type="entry name" value="Tox-ART-HYD1"/>
    <property type="match status" value="1"/>
</dbReference>
<dbReference type="EMBL" id="JAAGLI010000842">
    <property type="protein sequence ID" value="NEA26855.1"/>
    <property type="molecule type" value="Genomic_DNA"/>
</dbReference>
<dbReference type="InterPro" id="IPR028920">
    <property type="entry name" value="Tox-ART-HYD1_dom"/>
</dbReference>
<protein>
    <recommendedName>
        <fullName evidence="1">Tox-ART-HYD1 domain-containing protein</fullName>
    </recommendedName>
</protein>
<sequence length="112" mass="12562">MFHYTDEQGLLGILGSGALLPSLRASNPKDARYGDGYYLSDIYPGTMSLYQLSRRLVGVPWKSQRFTHYVELDVAGLALALCRDNVFLVPGREPLPLEGRIERWGTNEWSGT</sequence>
<feature type="domain" description="Tox-ART-HYD1" evidence="1">
    <location>
        <begin position="1"/>
        <end position="101"/>
    </location>
</feature>
<evidence type="ECO:0000313" key="2">
    <source>
        <dbReference type="EMBL" id="NEA26855.1"/>
    </source>
</evidence>